<dbReference type="InterPro" id="IPR004045">
    <property type="entry name" value="Glutathione_S-Trfase_N"/>
</dbReference>
<evidence type="ECO:0000313" key="3">
    <source>
        <dbReference type="EMBL" id="CAG7634897.1"/>
    </source>
</evidence>
<dbReference type="InterPro" id="IPR010987">
    <property type="entry name" value="Glutathione-S-Trfase_C-like"/>
</dbReference>
<evidence type="ECO:0000313" key="4">
    <source>
        <dbReference type="Proteomes" id="UP000708208"/>
    </source>
</evidence>
<dbReference type="PROSITE" id="PS50405">
    <property type="entry name" value="GST_CTER"/>
    <property type="match status" value="1"/>
</dbReference>
<dbReference type="Proteomes" id="UP000708208">
    <property type="component" value="Unassembled WGS sequence"/>
</dbReference>
<dbReference type="Pfam" id="PF14497">
    <property type="entry name" value="GST_C_3"/>
    <property type="match status" value="1"/>
</dbReference>
<evidence type="ECO:0000259" key="2">
    <source>
        <dbReference type="PROSITE" id="PS50405"/>
    </source>
</evidence>
<reference evidence="3" key="1">
    <citation type="submission" date="2021-06" db="EMBL/GenBank/DDBJ databases">
        <authorList>
            <person name="Hodson N. C."/>
            <person name="Mongue J. A."/>
            <person name="Jaron S. K."/>
        </authorList>
    </citation>
    <scope>NUCLEOTIDE SEQUENCE</scope>
</reference>
<dbReference type="PANTHER" id="PTHR11571">
    <property type="entry name" value="GLUTATHIONE S-TRANSFERASE"/>
    <property type="match status" value="1"/>
</dbReference>
<organism evidence="3 4">
    <name type="scientific">Allacma fusca</name>
    <dbReference type="NCBI Taxonomy" id="39272"/>
    <lineage>
        <taxon>Eukaryota</taxon>
        <taxon>Metazoa</taxon>
        <taxon>Ecdysozoa</taxon>
        <taxon>Arthropoda</taxon>
        <taxon>Hexapoda</taxon>
        <taxon>Collembola</taxon>
        <taxon>Symphypleona</taxon>
        <taxon>Sminthuridae</taxon>
        <taxon>Allacma</taxon>
    </lineage>
</organism>
<comment type="caution">
    <text evidence="3">The sequence shown here is derived from an EMBL/GenBank/DDBJ whole genome shotgun (WGS) entry which is preliminary data.</text>
</comment>
<dbReference type="CDD" id="cd03039">
    <property type="entry name" value="GST_N_Sigma_like"/>
    <property type="match status" value="1"/>
</dbReference>
<dbReference type="SFLD" id="SFLDS00019">
    <property type="entry name" value="Glutathione_Transferase_(cytos"/>
    <property type="match status" value="1"/>
</dbReference>
<dbReference type="InterPro" id="IPR040079">
    <property type="entry name" value="Glutathione_S-Trfase"/>
</dbReference>
<feature type="domain" description="GST N-terminal" evidence="1">
    <location>
        <begin position="2"/>
        <end position="79"/>
    </location>
</feature>
<dbReference type="InterPro" id="IPR004046">
    <property type="entry name" value="GST_C"/>
</dbReference>
<sequence>MPSYELIYFDVRALAEPIRWIFALAKVPLKDTRIDGKEWATLKETFPLGQLPVLVEDDNTLTQSYAIGRYLCKKFDFVHVDPFMDYLSDQVSEIVEDCRILFRELPWEIIGKNDPERIKELKEKLLATVFPRHLRQLEGIMGKTDGAFIAGDQITHGDFVLASWTNVWEDVVDSNILESYPLLKKQQKAVMELPEIQDIVRNRPCTFV</sequence>
<dbReference type="InterPro" id="IPR050213">
    <property type="entry name" value="GST_superfamily"/>
</dbReference>
<dbReference type="SFLD" id="SFLDG01205">
    <property type="entry name" value="AMPS.1"/>
    <property type="match status" value="1"/>
</dbReference>
<proteinExistence type="predicted"/>
<dbReference type="CDD" id="cd03192">
    <property type="entry name" value="GST_C_Sigma_like"/>
    <property type="match status" value="1"/>
</dbReference>
<accession>A0A8J2NQK7</accession>
<dbReference type="SFLD" id="SFLDG00363">
    <property type="entry name" value="AMPS_(cytGST):_Alpha-__Mu-__Pi"/>
    <property type="match status" value="1"/>
</dbReference>
<dbReference type="OrthoDB" id="414243at2759"/>
<gene>
    <name evidence="3" type="ORF">AFUS01_LOCUS223</name>
</gene>
<dbReference type="Pfam" id="PF02798">
    <property type="entry name" value="GST_N"/>
    <property type="match status" value="1"/>
</dbReference>
<name>A0A8J2NQK7_9HEXA</name>
<dbReference type="EMBL" id="CAJVCH010000898">
    <property type="protein sequence ID" value="CAG7634897.1"/>
    <property type="molecule type" value="Genomic_DNA"/>
</dbReference>
<keyword evidence="4" id="KW-1185">Reference proteome</keyword>
<protein>
    <recommendedName>
        <fullName evidence="5">Glutathione S-transferase</fullName>
    </recommendedName>
</protein>
<evidence type="ECO:0000259" key="1">
    <source>
        <dbReference type="PROSITE" id="PS50404"/>
    </source>
</evidence>
<evidence type="ECO:0008006" key="5">
    <source>
        <dbReference type="Google" id="ProtNLM"/>
    </source>
</evidence>
<feature type="domain" description="GST C-terminal" evidence="2">
    <location>
        <begin position="81"/>
        <end position="208"/>
    </location>
</feature>
<dbReference type="FunFam" id="3.40.30.10:FF:000258">
    <property type="entry name" value="Glutathione S-transferase"/>
    <property type="match status" value="1"/>
</dbReference>
<dbReference type="GO" id="GO:0004364">
    <property type="term" value="F:glutathione transferase activity"/>
    <property type="evidence" value="ECO:0007669"/>
    <property type="project" value="TreeGrafter"/>
</dbReference>
<dbReference type="AlphaFoldDB" id="A0A8J2NQK7"/>
<dbReference type="PROSITE" id="PS50404">
    <property type="entry name" value="GST_NTER"/>
    <property type="match status" value="1"/>
</dbReference>
<dbReference type="GO" id="GO:0006749">
    <property type="term" value="P:glutathione metabolic process"/>
    <property type="evidence" value="ECO:0007669"/>
    <property type="project" value="TreeGrafter"/>
</dbReference>